<proteinExistence type="predicted"/>
<dbReference type="AlphaFoldDB" id="A0A2P7S1G8"/>
<reference evidence="2 3" key="1">
    <citation type="submission" date="2018-03" db="EMBL/GenBank/DDBJ databases">
        <title>The draft genome of Mesorhizobium soli JCM 19897.</title>
        <authorList>
            <person name="Li L."/>
            <person name="Liu L."/>
            <person name="Liang L."/>
            <person name="Wang T."/>
            <person name="Zhang X."/>
        </authorList>
    </citation>
    <scope>NUCLEOTIDE SEQUENCE [LARGE SCALE GENOMIC DNA]</scope>
    <source>
        <strain evidence="2 3">JCM 19897</strain>
    </source>
</reference>
<name>A0A2P7S1G8_9HYPH</name>
<evidence type="ECO:0000313" key="2">
    <source>
        <dbReference type="EMBL" id="PSJ56273.1"/>
    </source>
</evidence>
<organism evidence="2 3">
    <name type="scientific">Pseudaminobacter soli</name>
    <name type="common">ex Li et al. 2025</name>
    <dbReference type="NCBI Taxonomy" id="1295366"/>
    <lineage>
        <taxon>Bacteria</taxon>
        <taxon>Pseudomonadati</taxon>
        <taxon>Pseudomonadota</taxon>
        <taxon>Alphaproteobacteria</taxon>
        <taxon>Hyphomicrobiales</taxon>
        <taxon>Phyllobacteriaceae</taxon>
        <taxon>Pseudaminobacter</taxon>
    </lineage>
</organism>
<protein>
    <submittedName>
        <fullName evidence="2">Uncharacterized protein</fullName>
    </submittedName>
</protein>
<gene>
    <name evidence="2" type="ORF">C7I85_25235</name>
</gene>
<dbReference type="EMBL" id="PXYL01000019">
    <property type="protein sequence ID" value="PSJ56273.1"/>
    <property type="molecule type" value="Genomic_DNA"/>
</dbReference>
<comment type="caution">
    <text evidence="2">The sequence shown here is derived from an EMBL/GenBank/DDBJ whole genome shotgun (WGS) entry which is preliminary data.</text>
</comment>
<keyword evidence="3" id="KW-1185">Reference proteome</keyword>
<evidence type="ECO:0000313" key="3">
    <source>
        <dbReference type="Proteomes" id="UP000240653"/>
    </source>
</evidence>
<feature type="compositionally biased region" description="Basic and acidic residues" evidence="1">
    <location>
        <begin position="102"/>
        <end position="113"/>
    </location>
</feature>
<evidence type="ECO:0000256" key="1">
    <source>
        <dbReference type="SAM" id="MobiDB-lite"/>
    </source>
</evidence>
<accession>A0A2P7S1G8</accession>
<feature type="compositionally biased region" description="Polar residues" evidence="1">
    <location>
        <begin position="24"/>
        <end position="40"/>
    </location>
</feature>
<sequence>MPVPPAPDFLNPSSGRAAPIGASYQGQPGRNDVSTSHQYLSSSDLKKIKRVLADARLSVRVDEAARFLMRKYQEGVTEEVALAEALDRYIEQRSGWRLMQGGKRDRAAAERARKITAGARPSEPRHEESSLAMGA</sequence>
<feature type="region of interest" description="Disordered" evidence="1">
    <location>
        <begin position="1"/>
        <end position="40"/>
    </location>
</feature>
<feature type="region of interest" description="Disordered" evidence="1">
    <location>
        <begin position="100"/>
        <end position="135"/>
    </location>
</feature>
<dbReference type="Proteomes" id="UP000240653">
    <property type="component" value="Unassembled WGS sequence"/>
</dbReference>